<sequence>MTWFPWGRKKKKFDFNAFLVSQAKQKKHEEESRKYQQELGLSNKLSLSQSTNKVDPSNNIGSSSLGESLRRASARAQSIAKTNFSAQPKSFSLVLTDDDLKGLELQQKLETLKRDGKQTNESQKKELSQLNAELGQSKKTLLQRLREGVDWSEYLEIAQHEIAAIEEEQKRVERGGDQGGDEDEGDAGSTSGSMASVQGRQEADLMKALHKVELHDRTRKRLQEFTSDEIMRLYKLESTIKEDFAEREAKILSEISKLDAHLKTVRAFHEQRLDISVRMIQRYEEAAQLHLERVYRALRQPEEVDHSNHNCDTSENSEDSDDDTDLRKRQPRPMPMKQSYSSRVLAVNAREKEEIKKIKLEVTKRLSKDIVVEEDEEGENNDPTMDGGDVDGADNGETSNVPALAKETSDSTTKVPSHARDTGASRNTRLSATRGAKSTGPPTRHGSSGSTSAMRDAALAAARARTAGRVASMGNGTSPRITGAKTVGGSPRLAMMKSSGAARSATGIVGRSNVAPRRVSTGTATSTRK</sequence>
<gene>
    <name evidence="2" type="ORF">IV203_001087</name>
</gene>
<feature type="compositionally biased region" description="Low complexity" evidence="1">
    <location>
        <begin position="453"/>
        <end position="471"/>
    </location>
</feature>
<feature type="region of interest" description="Disordered" evidence="1">
    <location>
        <begin position="166"/>
        <end position="199"/>
    </location>
</feature>
<feature type="compositionally biased region" description="Polar residues" evidence="1">
    <location>
        <begin position="39"/>
        <end position="66"/>
    </location>
</feature>
<name>A0A9K3L8R0_9STRA</name>
<evidence type="ECO:0000313" key="2">
    <source>
        <dbReference type="EMBL" id="KAG7356401.1"/>
    </source>
</evidence>
<feature type="compositionally biased region" description="Basic and acidic residues" evidence="1">
    <location>
        <begin position="27"/>
        <end position="36"/>
    </location>
</feature>
<feature type="region of interest" description="Disordered" evidence="1">
    <location>
        <begin position="371"/>
        <end position="529"/>
    </location>
</feature>
<dbReference type="EMBL" id="JAGRRH010000015">
    <property type="protein sequence ID" value="KAG7356401.1"/>
    <property type="molecule type" value="Genomic_DNA"/>
</dbReference>
<evidence type="ECO:0000313" key="3">
    <source>
        <dbReference type="Proteomes" id="UP000693970"/>
    </source>
</evidence>
<evidence type="ECO:0000256" key="1">
    <source>
        <dbReference type="SAM" id="MobiDB-lite"/>
    </source>
</evidence>
<comment type="caution">
    <text evidence="2">The sequence shown here is derived from an EMBL/GenBank/DDBJ whole genome shotgun (WGS) entry which is preliminary data.</text>
</comment>
<feature type="compositionally biased region" description="Polar residues" evidence="1">
    <location>
        <begin position="520"/>
        <end position="529"/>
    </location>
</feature>
<dbReference type="AlphaFoldDB" id="A0A9K3L8R0"/>
<feature type="compositionally biased region" description="Basic and acidic residues" evidence="1">
    <location>
        <begin position="167"/>
        <end position="176"/>
    </location>
</feature>
<proteinExistence type="predicted"/>
<protein>
    <submittedName>
        <fullName evidence="2">Uncharacterized protein</fullName>
    </submittedName>
</protein>
<feature type="region of interest" description="Disordered" evidence="1">
    <location>
        <begin position="23"/>
        <end position="67"/>
    </location>
</feature>
<feature type="region of interest" description="Disordered" evidence="1">
    <location>
        <begin position="301"/>
        <end position="345"/>
    </location>
</feature>
<organism evidence="2 3">
    <name type="scientific">Nitzschia inconspicua</name>
    <dbReference type="NCBI Taxonomy" id="303405"/>
    <lineage>
        <taxon>Eukaryota</taxon>
        <taxon>Sar</taxon>
        <taxon>Stramenopiles</taxon>
        <taxon>Ochrophyta</taxon>
        <taxon>Bacillariophyta</taxon>
        <taxon>Bacillariophyceae</taxon>
        <taxon>Bacillariophycidae</taxon>
        <taxon>Bacillariales</taxon>
        <taxon>Bacillariaceae</taxon>
        <taxon>Nitzschia</taxon>
    </lineage>
</organism>
<dbReference type="Proteomes" id="UP000693970">
    <property type="component" value="Unassembled WGS sequence"/>
</dbReference>
<reference evidence="2" key="1">
    <citation type="journal article" date="2021" name="Sci. Rep.">
        <title>Diploid genomic architecture of Nitzschia inconspicua, an elite biomass production diatom.</title>
        <authorList>
            <person name="Oliver A."/>
            <person name="Podell S."/>
            <person name="Pinowska A."/>
            <person name="Traller J.C."/>
            <person name="Smith S.R."/>
            <person name="McClure R."/>
            <person name="Beliaev A."/>
            <person name="Bohutskyi P."/>
            <person name="Hill E.A."/>
            <person name="Rabines A."/>
            <person name="Zheng H."/>
            <person name="Allen L.Z."/>
            <person name="Kuo A."/>
            <person name="Grigoriev I.V."/>
            <person name="Allen A.E."/>
            <person name="Hazlebeck D."/>
            <person name="Allen E.E."/>
        </authorList>
    </citation>
    <scope>NUCLEOTIDE SEQUENCE</scope>
    <source>
        <strain evidence="2">Hildebrandi</strain>
    </source>
</reference>
<feature type="compositionally biased region" description="Acidic residues" evidence="1">
    <location>
        <begin position="315"/>
        <end position="324"/>
    </location>
</feature>
<keyword evidence="3" id="KW-1185">Reference proteome</keyword>
<reference evidence="2" key="2">
    <citation type="submission" date="2021-04" db="EMBL/GenBank/DDBJ databases">
        <authorList>
            <person name="Podell S."/>
        </authorList>
    </citation>
    <scope>NUCLEOTIDE SEQUENCE</scope>
    <source>
        <strain evidence="2">Hildebrandi</strain>
    </source>
</reference>
<accession>A0A9K3L8R0</accession>